<dbReference type="InterPro" id="IPR017451">
    <property type="entry name" value="F-box-assoc_interact_dom"/>
</dbReference>
<organism evidence="2">
    <name type="scientific">Oryza brachyantha</name>
    <name type="common">malo sina</name>
    <dbReference type="NCBI Taxonomy" id="4533"/>
    <lineage>
        <taxon>Eukaryota</taxon>
        <taxon>Viridiplantae</taxon>
        <taxon>Streptophyta</taxon>
        <taxon>Embryophyta</taxon>
        <taxon>Tracheophyta</taxon>
        <taxon>Spermatophyta</taxon>
        <taxon>Magnoliopsida</taxon>
        <taxon>Liliopsida</taxon>
        <taxon>Poales</taxon>
        <taxon>Poaceae</taxon>
        <taxon>BOP clade</taxon>
        <taxon>Oryzoideae</taxon>
        <taxon>Oryzeae</taxon>
        <taxon>Oryzinae</taxon>
        <taxon>Oryza</taxon>
    </lineage>
</organism>
<dbReference type="SUPFAM" id="SSF50998">
    <property type="entry name" value="Quinoprotein alcohol dehydrogenase-like"/>
    <property type="match status" value="1"/>
</dbReference>
<dbReference type="PANTHER" id="PTHR31111">
    <property type="entry name" value="BNAA05G37150D PROTEIN-RELATED"/>
    <property type="match status" value="1"/>
</dbReference>
<protein>
    <recommendedName>
        <fullName evidence="1">F-box domain-containing protein</fullName>
    </recommendedName>
</protein>
<dbReference type="OMA" id="NLEPDAM"/>
<dbReference type="InterPro" id="IPR013187">
    <property type="entry name" value="F-box-assoc_dom_typ3"/>
</dbReference>
<dbReference type="EnsemblPlants" id="OB07G14740.1">
    <property type="protein sequence ID" value="OB07G14740.1"/>
    <property type="gene ID" value="OB07G14740"/>
</dbReference>
<dbReference type="PANTHER" id="PTHR31111:SF133">
    <property type="entry name" value="OS07G0196600 PROTEIN"/>
    <property type="match status" value="1"/>
</dbReference>
<dbReference type="AlphaFoldDB" id="J3MJ92"/>
<reference evidence="2" key="2">
    <citation type="submission" date="2013-04" db="UniProtKB">
        <authorList>
            <consortium name="EnsemblPlants"/>
        </authorList>
    </citation>
    <scope>IDENTIFICATION</scope>
</reference>
<dbReference type="InterPro" id="IPR036047">
    <property type="entry name" value="F-box-like_dom_sf"/>
</dbReference>
<evidence type="ECO:0000313" key="3">
    <source>
        <dbReference type="Proteomes" id="UP000006038"/>
    </source>
</evidence>
<sequence length="411" mass="45524">MASSERQPSASVQGEIPRDALFEVPVRLPAKDLCRLRAVCRSWQTLTSDPLFAAAHKGRHHRDPLLAVDYRDCNNGHGVAIVDLSGKVLKRIPSSEVDIVVKNKSGEVLVMIPSTDDSIIVLCTCLDVVCFTRKFHPMTLWALNPATGVTLELPKSHSDKIAAKKRGFCYGKVESYAFGKISSMGVYKALHIVKFLLPDMQLFEVITVDGTNQGMWRTIQGPPALICSREEMNPVVIDGVVYLLMDFHASYVQTGAMTVEPGSVVLFNFETEKWMGTLRGPEGVRRYVQDSGDIGLKMQLSLIDSNGCLVVVHNIHLICMDFWFLTDSEEGLWVKKFSLPSLFARPSVYPLVVLDDGRVIFRHGENGTIGSVVSYDSRTGSHGTVFQLSRSSSRHFATYTGNLLSSSSRCY</sequence>
<dbReference type="eggNOG" id="ENOG502R1S4">
    <property type="taxonomic scope" value="Eukaryota"/>
</dbReference>
<accession>J3MJ92</accession>
<evidence type="ECO:0000313" key="2">
    <source>
        <dbReference type="EnsemblPlants" id="OB07G14740.1"/>
    </source>
</evidence>
<proteinExistence type="predicted"/>
<dbReference type="NCBIfam" id="TIGR01640">
    <property type="entry name" value="F_box_assoc_1"/>
    <property type="match status" value="1"/>
</dbReference>
<feature type="domain" description="F-box" evidence="1">
    <location>
        <begin position="16"/>
        <end position="56"/>
    </location>
</feature>
<dbReference type="Gramene" id="OB07G14740.1">
    <property type="protein sequence ID" value="OB07G14740.1"/>
    <property type="gene ID" value="OB07G14740"/>
</dbReference>
<keyword evidence="3" id="KW-1185">Reference proteome</keyword>
<dbReference type="SUPFAM" id="SSF81383">
    <property type="entry name" value="F-box domain"/>
    <property type="match status" value="1"/>
</dbReference>
<dbReference type="Gene3D" id="1.20.1280.50">
    <property type="match status" value="1"/>
</dbReference>
<dbReference type="SMART" id="SM00256">
    <property type="entry name" value="FBOX"/>
    <property type="match status" value="1"/>
</dbReference>
<dbReference type="Pfam" id="PF12937">
    <property type="entry name" value="F-box-like"/>
    <property type="match status" value="1"/>
</dbReference>
<dbReference type="Proteomes" id="UP000006038">
    <property type="component" value="Chromosome 7"/>
</dbReference>
<dbReference type="Pfam" id="PF08268">
    <property type="entry name" value="FBA_3"/>
    <property type="match status" value="1"/>
</dbReference>
<dbReference type="InterPro" id="IPR001810">
    <property type="entry name" value="F-box_dom"/>
</dbReference>
<name>J3MJ92_ORYBR</name>
<reference evidence="2" key="1">
    <citation type="journal article" date="2013" name="Nat. Commun.">
        <title>Whole-genome sequencing of Oryza brachyantha reveals mechanisms underlying Oryza genome evolution.</title>
        <authorList>
            <person name="Chen J."/>
            <person name="Huang Q."/>
            <person name="Gao D."/>
            <person name="Wang J."/>
            <person name="Lang Y."/>
            <person name="Liu T."/>
            <person name="Li B."/>
            <person name="Bai Z."/>
            <person name="Luis Goicoechea J."/>
            <person name="Liang C."/>
            <person name="Chen C."/>
            <person name="Zhang W."/>
            <person name="Sun S."/>
            <person name="Liao Y."/>
            <person name="Zhang X."/>
            <person name="Yang L."/>
            <person name="Song C."/>
            <person name="Wang M."/>
            <person name="Shi J."/>
            <person name="Liu G."/>
            <person name="Liu J."/>
            <person name="Zhou H."/>
            <person name="Zhou W."/>
            <person name="Yu Q."/>
            <person name="An N."/>
            <person name="Chen Y."/>
            <person name="Cai Q."/>
            <person name="Wang B."/>
            <person name="Liu B."/>
            <person name="Min J."/>
            <person name="Huang Y."/>
            <person name="Wu H."/>
            <person name="Li Z."/>
            <person name="Zhang Y."/>
            <person name="Yin Y."/>
            <person name="Song W."/>
            <person name="Jiang J."/>
            <person name="Jackson S.A."/>
            <person name="Wing R.A."/>
            <person name="Wang J."/>
            <person name="Chen M."/>
        </authorList>
    </citation>
    <scope>NUCLEOTIDE SEQUENCE [LARGE SCALE GENOMIC DNA]</scope>
    <source>
        <strain evidence="2">cv. IRGC 101232</strain>
    </source>
</reference>
<dbReference type="HOGENOM" id="CLU_033501_1_0_1"/>
<dbReference type="InterPro" id="IPR011047">
    <property type="entry name" value="Quinoprotein_ADH-like_sf"/>
</dbReference>
<evidence type="ECO:0000259" key="1">
    <source>
        <dbReference type="SMART" id="SM00256"/>
    </source>
</evidence>